<dbReference type="EMBL" id="DSMU01000008">
    <property type="protein sequence ID" value="HEL65079.1"/>
    <property type="molecule type" value="Genomic_DNA"/>
</dbReference>
<evidence type="ECO:0000259" key="8">
    <source>
        <dbReference type="Pfam" id="PF02540"/>
    </source>
</evidence>
<evidence type="ECO:0000256" key="4">
    <source>
        <dbReference type="ARBA" id="ARBA00022840"/>
    </source>
</evidence>
<dbReference type="InterPro" id="IPR014729">
    <property type="entry name" value="Rossmann-like_a/b/a_fold"/>
</dbReference>
<dbReference type="CDD" id="cd00553">
    <property type="entry name" value="NAD_synthase"/>
    <property type="match status" value="1"/>
</dbReference>
<keyword evidence="3 6" id="KW-0547">Nucleotide-binding</keyword>
<comment type="pathway">
    <text evidence="1">Cofactor biosynthesis; NAD(+) biosynthesis.</text>
</comment>
<dbReference type="UniPathway" id="UPA00253">
    <property type="reaction ID" value="UER00333"/>
</dbReference>
<dbReference type="InterPro" id="IPR003694">
    <property type="entry name" value="NAD_synthase"/>
</dbReference>
<proteinExistence type="inferred from homology"/>
<dbReference type="GO" id="GO:0005737">
    <property type="term" value="C:cytoplasm"/>
    <property type="evidence" value="ECO:0007669"/>
    <property type="project" value="InterPro"/>
</dbReference>
<evidence type="ECO:0000256" key="6">
    <source>
        <dbReference type="RuleBase" id="RU003811"/>
    </source>
</evidence>
<evidence type="ECO:0000256" key="5">
    <source>
        <dbReference type="ARBA" id="ARBA00023027"/>
    </source>
</evidence>
<dbReference type="InterPro" id="IPR022310">
    <property type="entry name" value="NAD/GMP_synthase"/>
</dbReference>
<dbReference type="NCBIfam" id="TIGR00552">
    <property type="entry name" value="nadE"/>
    <property type="match status" value="1"/>
</dbReference>
<accession>A0A7C2IPV8</accession>
<organism evidence="9">
    <name type="scientific">Ammonifex degensii</name>
    <dbReference type="NCBI Taxonomy" id="42838"/>
    <lineage>
        <taxon>Bacteria</taxon>
        <taxon>Bacillati</taxon>
        <taxon>Bacillota</taxon>
        <taxon>Clostridia</taxon>
        <taxon>Thermoanaerobacterales</taxon>
        <taxon>Thermoanaerobacteraceae</taxon>
        <taxon>Ammonifex</taxon>
    </lineage>
</organism>
<keyword evidence="2 6" id="KW-0436">Ligase</keyword>
<evidence type="ECO:0000256" key="1">
    <source>
        <dbReference type="ARBA" id="ARBA00004790"/>
    </source>
</evidence>
<dbReference type="Gene3D" id="3.40.50.620">
    <property type="entry name" value="HUPs"/>
    <property type="match status" value="1"/>
</dbReference>
<evidence type="ECO:0000256" key="2">
    <source>
        <dbReference type="ARBA" id="ARBA00022598"/>
    </source>
</evidence>
<name>A0A7C2IPV8_9THEO</name>
<dbReference type="PANTHER" id="PTHR23090:SF9">
    <property type="entry name" value="GLUTAMINE-DEPENDENT NAD(+) SYNTHETASE"/>
    <property type="match status" value="1"/>
</dbReference>
<dbReference type="SUPFAM" id="SSF52402">
    <property type="entry name" value="Adenine nucleotide alpha hydrolases-like"/>
    <property type="match status" value="1"/>
</dbReference>
<dbReference type="GO" id="GO:0009435">
    <property type="term" value="P:NAD+ biosynthetic process"/>
    <property type="evidence" value="ECO:0007669"/>
    <property type="project" value="UniProtKB-UniPathway"/>
</dbReference>
<dbReference type="GO" id="GO:0008795">
    <property type="term" value="F:NAD+ synthase activity"/>
    <property type="evidence" value="ECO:0007669"/>
    <property type="project" value="UniProtKB-EC"/>
</dbReference>
<comment type="similarity">
    <text evidence="6">Belongs to the NAD synthetase family.</text>
</comment>
<dbReference type="GO" id="GO:0003952">
    <property type="term" value="F:NAD+ synthase (glutamine-hydrolyzing) activity"/>
    <property type="evidence" value="ECO:0007669"/>
    <property type="project" value="InterPro"/>
</dbReference>
<keyword evidence="4 6" id="KW-0067">ATP-binding</keyword>
<gene>
    <name evidence="9" type="primary">nadE</name>
    <name evidence="9" type="ORF">ENQ34_00135</name>
</gene>
<protein>
    <recommendedName>
        <fullName evidence="7">NH(3)-dependent NAD(+) synthetase</fullName>
        <ecNumber evidence="7">6.3.1.5</ecNumber>
    </recommendedName>
</protein>
<dbReference type="Pfam" id="PF02540">
    <property type="entry name" value="NAD_synthase"/>
    <property type="match status" value="1"/>
</dbReference>
<sequence length="188" mass="20822">MLPITGNHHLSLPERDWGKTAAEIGRFIAGHPVLNQAMAFFRLKHRLRMAVLYRRAEQEGLLVAGCLNLTEYLTGFFVRYGDNAADLAPILSLYKSQVRRLASHLGVPEPIITKPPSPDLLPGIVDETALGIPYEKLDLVLHALKEGLPQADIADRVEVSPAAVKRVKGLVELSERFRKTVPYPELAS</sequence>
<comment type="catalytic activity">
    <reaction evidence="7">
        <text>deamido-NAD(+) + NH4(+) + ATP = AMP + diphosphate + NAD(+) + H(+)</text>
        <dbReference type="Rhea" id="RHEA:21188"/>
        <dbReference type="ChEBI" id="CHEBI:15378"/>
        <dbReference type="ChEBI" id="CHEBI:28938"/>
        <dbReference type="ChEBI" id="CHEBI:30616"/>
        <dbReference type="ChEBI" id="CHEBI:33019"/>
        <dbReference type="ChEBI" id="CHEBI:57540"/>
        <dbReference type="ChEBI" id="CHEBI:58437"/>
        <dbReference type="ChEBI" id="CHEBI:456215"/>
        <dbReference type="EC" id="6.3.1.5"/>
    </reaction>
</comment>
<evidence type="ECO:0000256" key="7">
    <source>
        <dbReference type="RuleBase" id="RU003812"/>
    </source>
</evidence>
<evidence type="ECO:0000256" key="3">
    <source>
        <dbReference type="ARBA" id="ARBA00022741"/>
    </source>
</evidence>
<dbReference type="GO" id="GO:0004359">
    <property type="term" value="F:glutaminase activity"/>
    <property type="evidence" value="ECO:0007669"/>
    <property type="project" value="InterPro"/>
</dbReference>
<dbReference type="AlphaFoldDB" id="A0A7C2IPV8"/>
<dbReference type="GO" id="GO:0005524">
    <property type="term" value="F:ATP binding"/>
    <property type="evidence" value="ECO:0007669"/>
    <property type="project" value="UniProtKB-KW"/>
</dbReference>
<comment type="caution">
    <text evidence="9">The sequence shown here is derived from an EMBL/GenBank/DDBJ whole genome shotgun (WGS) entry which is preliminary data.</text>
</comment>
<feature type="domain" description="NAD/GMP synthase" evidence="8">
    <location>
        <begin position="42"/>
        <end position="179"/>
    </location>
</feature>
<dbReference type="PANTHER" id="PTHR23090">
    <property type="entry name" value="NH 3 /GLUTAMINE-DEPENDENT NAD + SYNTHETASE"/>
    <property type="match status" value="1"/>
</dbReference>
<dbReference type="EC" id="6.3.1.5" evidence="7"/>
<evidence type="ECO:0000313" key="9">
    <source>
        <dbReference type="EMBL" id="HEL65079.1"/>
    </source>
</evidence>
<reference evidence="9" key="1">
    <citation type="journal article" date="2020" name="mSystems">
        <title>Genome- and Community-Level Interaction Insights into Carbon Utilization and Element Cycling Functions of Hydrothermarchaeota in Hydrothermal Sediment.</title>
        <authorList>
            <person name="Zhou Z."/>
            <person name="Liu Y."/>
            <person name="Xu W."/>
            <person name="Pan J."/>
            <person name="Luo Z.H."/>
            <person name="Li M."/>
        </authorList>
    </citation>
    <scope>NUCLEOTIDE SEQUENCE [LARGE SCALE GENOMIC DNA]</scope>
    <source>
        <strain evidence="9">SpSt-300</strain>
    </source>
</reference>
<keyword evidence="5 6" id="KW-0520">NAD</keyword>